<dbReference type="AlphaFoldDB" id="A0A2P2QA62"/>
<proteinExistence type="predicted"/>
<feature type="signal peptide" evidence="1">
    <location>
        <begin position="1"/>
        <end position="19"/>
    </location>
</feature>
<protein>
    <submittedName>
        <fullName evidence="2">Uncharacterized protein</fullName>
    </submittedName>
</protein>
<keyword evidence="1" id="KW-0732">Signal</keyword>
<evidence type="ECO:0000313" key="2">
    <source>
        <dbReference type="EMBL" id="MBX63834.1"/>
    </source>
</evidence>
<evidence type="ECO:0000256" key="1">
    <source>
        <dbReference type="SAM" id="SignalP"/>
    </source>
</evidence>
<organism evidence="2">
    <name type="scientific">Rhizophora mucronata</name>
    <name type="common">Asiatic mangrove</name>
    <dbReference type="NCBI Taxonomy" id="61149"/>
    <lineage>
        <taxon>Eukaryota</taxon>
        <taxon>Viridiplantae</taxon>
        <taxon>Streptophyta</taxon>
        <taxon>Embryophyta</taxon>
        <taxon>Tracheophyta</taxon>
        <taxon>Spermatophyta</taxon>
        <taxon>Magnoliopsida</taxon>
        <taxon>eudicotyledons</taxon>
        <taxon>Gunneridae</taxon>
        <taxon>Pentapetalae</taxon>
        <taxon>rosids</taxon>
        <taxon>fabids</taxon>
        <taxon>Malpighiales</taxon>
        <taxon>Rhizophoraceae</taxon>
        <taxon>Rhizophora</taxon>
    </lineage>
</organism>
<dbReference type="EMBL" id="GGEC01083350">
    <property type="protein sequence ID" value="MBX63834.1"/>
    <property type="molecule type" value="Transcribed_RNA"/>
</dbReference>
<reference evidence="2" key="1">
    <citation type="submission" date="2018-02" db="EMBL/GenBank/DDBJ databases">
        <title>Rhizophora mucronata_Transcriptome.</title>
        <authorList>
            <person name="Meera S.P."/>
            <person name="Sreeshan A."/>
            <person name="Augustine A."/>
        </authorList>
    </citation>
    <scope>NUCLEOTIDE SEQUENCE</scope>
    <source>
        <tissue evidence="2">Leaf</tissue>
    </source>
</reference>
<feature type="chain" id="PRO_5015160249" evidence="1">
    <location>
        <begin position="20"/>
        <end position="43"/>
    </location>
</feature>
<accession>A0A2P2QA62</accession>
<sequence>MAAMRAMVNWLLLLDISLGRDGAMFKLAASHFYLTKDICNLNK</sequence>
<name>A0A2P2QA62_RHIMU</name>